<sequence length="176" mass="19822">MKKLIFLAFSVLLITACSEEKLDKQKAFQLIAQSQQYPKLIAYTINTADPNQVSKLINSEPVRAGLIAIEEPHSLGDIGSTLITFTEKADPYLIPITSQDSSRGVRRIKIAQEELSEVSDIELLNEGKNAVARYQTVYKNISPFSVLIPVNFKKEISHKAYFLLKDNHWQLEETGL</sequence>
<proteinExistence type="predicted"/>
<dbReference type="PROSITE" id="PS51257">
    <property type="entry name" value="PROKAR_LIPOPROTEIN"/>
    <property type="match status" value="1"/>
</dbReference>
<dbReference type="AlphaFoldDB" id="A0A4Q0MBI9"/>
<organism evidence="1 2">
    <name type="scientific">Arcticibacter tournemirensis</name>
    <dbReference type="NCBI Taxonomy" id="699437"/>
    <lineage>
        <taxon>Bacteria</taxon>
        <taxon>Pseudomonadati</taxon>
        <taxon>Bacteroidota</taxon>
        <taxon>Sphingobacteriia</taxon>
        <taxon>Sphingobacteriales</taxon>
        <taxon>Sphingobacteriaceae</taxon>
        <taxon>Arcticibacter</taxon>
    </lineage>
</organism>
<reference evidence="1 2" key="1">
    <citation type="submission" date="2018-12" db="EMBL/GenBank/DDBJ databases">
        <title>The Draft Genome Sequence of the Soil Bacterium Pedobacter tournemirensis R1.</title>
        <authorList>
            <person name="He J."/>
        </authorList>
    </citation>
    <scope>NUCLEOTIDE SEQUENCE [LARGE SCALE GENOMIC DNA]</scope>
    <source>
        <strain evidence="1 2">R1</strain>
    </source>
</reference>
<dbReference type="Proteomes" id="UP000290848">
    <property type="component" value="Unassembled WGS sequence"/>
</dbReference>
<evidence type="ECO:0000313" key="1">
    <source>
        <dbReference type="EMBL" id="RXF70671.1"/>
    </source>
</evidence>
<dbReference type="RefSeq" id="WP_128768976.1">
    <property type="nucleotide sequence ID" value="NZ_RXOC01000004.1"/>
</dbReference>
<accession>A0A4Q0MBI9</accession>
<evidence type="ECO:0000313" key="2">
    <source>
        <dbReference type="Proteomes" id="UP000290848"/>
    </source>
</evidence>
<comment type="caution">
    <text evidence="1">The sequence shown here is derived from an EMBL/GenBank/DDBJ whole genome shotgun (WGS) entry which is preliminary data.</text>
</comment>
<name>A0A4Q0MBI9_9SPHI</name>
<protein>
    <submittedName>
        <fullName evidence="1">Uncharacterized protein</fullName>
    </submittedName>
</protein>
<gene>
    <name evidence="1" type="ORF">EKH83_08515</name>
</gene>
<dbReference type="EMBL" id="RXOC01000004">
    <property type="protein sequence ID" value="RXF70671.1"/>
    <property type="molecule type" value="Genomic_DNA"/>
</dbReference>